<evidence type="ECO:0000313" key="6">
    <source>
        <dbReference type="Proteomes" id="UP001550739"/>
    </source>
</evidence>
<evidence type="ECO:0000256" key="3">
    <source>
        <dbReference type="SAM" id="MobiDB-lite"/>
    </source>
</evidence>
<evidence type="ECO:0000259" key="4">
    <source>
        <dbReference type="SMART" id="SM00560"/>
    </source>
</evidence>
<dbReference type="Pfam" id="PF13385">
    <property type="entry name" value="Laminin_G_3"/>
    <property type="match status" value="3"/>
</dbReference>
<feature type="domain" description="LamG-like jellyroll fold" evidence="4">
    <location>
        <begin position="1075"/>
        <end position="1225"/>
    </location>
</feature>
<protein>
    <submittedName>
        <fullName evidence="5">LamG domain-containing protein</fullName>
    </submittedName>
</protein>
<proteinExistence type="predicted"/>
<feature type="domain" description="LamG-like jellyroll fold" evidence="4">
    <location>
        <begin position="844"/>
        <end position="995"/>
    </location>
</feature>
<dbReference type="Proteomes" id="UP001550739">
    <property type="component" value="Unassembled WGS sequence"/>
</dbReference>
<organism evidence="5 6">
    <name type="scientific">Streptomyces sp. 900129855</name>
    <dbReference type="NCBI Taxonomy" id="3155129"/>
    <lineage>
        <taxon>Bacteria</taxon>
        <taxon>Bacillati</taxon>
        <taxon>Actinomycetota</taxon>
        <taxon>Actinomycetes</taxon>
        <taxon>Kitasatosporales</taxon>
        <taxon>Streptomycetaceae</taxon>
        <taxon>Streptomyces</taxon>
    </lineage>
</organism>
<gene>
    <name evidence="5" type="ORF">AB0E89_09700</name>
</gene>
<feature type="domain" description="LamG-like jellyroll fold" evidence="4">
    <location>
        <begin position="1302"/>
        <end position="1470"/>
    </location>
</feature>
<keyword evidence="1" id="KW-0732">Signal</keyword>
<evidence type="ECO:0000256" key="2">
    <source>
        <dbReference type="ARBA" id="ARBA00023157"/>
    </source>
</evidence>
<name>A0ABV2ZE95_9ACTN</name>
<feature type="region of interest" description="Disordered" evidence="3">
    <location>
        <begin position="796"/>
        <end position="822"/>
    </location>
</feature>
<dbReference type="PANTHER" id="PTHR46943">
    <property type="entry name" value="PENTRAXIN-RELATED PROTEIN PTX3"/>
    <property type="match status" value="1"/>
</dbReference>
<dbReference type="InterPro" id="IPR006558">
    <property type="entry name" value="LamG-like"/>
</dbReference>
<dbReference type="SMART" id="SM00560">
    <property type="entry name" value="LamGL"/>
    <property type="match status" value="3"/>
</dbReference>
<feature type="compositionally biased region" description="Low complexity" evidence="3">
    <location>
        <begin position="278"/>
        <end position="317"/>
    </location>
</feature>
<feature type="region of interest" description="Disordered" evidence="3">
    <location>
        <begin position="270"/>
        <end position="341"/>
    </location>
</feature>
<dbReference type="InterPro" id="IPR013320">
    <property type="entry name" value="ConA-like_dom_sf"/>
</dbReference>
<dbReference type="EMBL" id="JBEZVE010000004">
    <property type="protein sequence ID" value="MEU3780850.1"/>
    <property type="molecule type" value="Genomic_DNA"/>
</dbReference>
<accession>A0ABV2ZE95</accession>
<feature type="region of interest" description="Disordered" evidence="3">
    <location>
        <begin position="48"/>
        <end position="71"/>
    </location>
</feature>
<dbReference type="Gene3D" id="2.60.120.200">
    <property type="match status" value="3"/>
</dbReference>
<dbReference type="RefSeq" id="WP_361701764.1">
    <property type="nucleotide sequence ID" value="NZ_JBEZVE010000004.1"/>
</dbReference>
<dbReference type="SUPFAM" id="SSF49899">
    <property type="entry name" value="Concanavalin A-like lectins/glucanases"/>
    <property type="match status" value="3"/>
</dbReference>
<reference evidence="5 6" key="1">
    <citation type="submission" date="2024-06" db="EMBL/GenBank/DDBJ databases">
        <title>The Natural Products Discovery Center: Release of the First 8490 Sequenced Strains for Exploring Actinobacteria Biosynthetic Diversity.</title>
        <authorList>
            <person name="Kalkreuter E."/>
            <person name="Kautsar S.A."/>
            <person name="Yang D."/>
            <person name="Bader C.D."/>
            <person name="Teijaro C.N."/>
            <person name="Fluegel L."/>
            <person name="Davis C.M."/>
            <person name="Simpson J.R."/>
            <person name="Lauterbach L."/>
            <person name="Steele A.D."/>
            <person name="Gui C."/>
            <person name="Meng S."/>
            <person name="Li G."/>
            <person name="Viehrig K."/>
            <person name="Ye F."/>
            <person name="Su P."/>
            <person name="Kiefer A.F."/>
            <person name="Nichols A."/>
            <person name="Cepeda A.J."/>
            <person name="Yan W."/>
            <person name="Fan B."/>
            <person name="Jiang Y."/>
            <person name="Adhikari A."/>
            <person name="Zheng C.-J."/>
            <person name="Schuster L."/>
            <person name="Cowan T.M."/>
            <person name="Smanski M.J."/>
            <person name="Chevrette M.G."/>
            <person name="De Carvalho L.P.S."/>
            <person name="Shen B."/>
        </authorList>
    </citation>
    <scope>NUCLEOTIDE SEQUENCE [LARGE SCALE GENOMIC DNA]</scope>
    <source>
        <strain evidence="5 6">NPDC033843</strain>
    </source>
</reference>
<sequence>MSSGGRKLPRAGRGAVLGLGVALVAGLLQMGAVPTAAARPQTGAPAAKAATAKSGTASGTTSDTTSGAGVASAASEEEAIAAAKRSGKSVEVASLRGESSDVYATADGHLEAREYLRPVRTRINGSWQAIDTALAKADGGMVAPKAATVGLEFSGGGTGHPLVRLERAGRTLELSWPGAVPAPRLDGDTAVYPDILPDVDLRLGARPDGFTQLLVVKSAEAAHSSALAELRLKLNADGMAVSETPTGGLRAVDKGAGGVVFEAPTPVMWDSSPVAEGAPATASADPASARTTTRTGAASSVTAAVARTAARTVSAATDESTAPATGTEDEPTAAESGRVERVGVDVSGGDALVLTPDKALLTGSDTVYPVYIDPQWYSPKATSWTMVSRYWASSPQWKFNGDPDAGLGYCGWDYCAPYDVKRLFYQIPTTKFAGRSILSAEFVVRETHAASCQKREVQLWRTKGISSSTTWNSQDNSDFWIDRLKTVSFAYGADGCAAADAEFDVKDAIADAAAKKWSSITLGMRASDEGDRYTWKRFSDDAYLRVRYNRAPNKITLSQLTMSPGGPCVASDKMVRIRSAATIRANDVTDPDGDAVSVQFQASWDAGDGAGWKARWTSARTTSKKSGSDFSLPLPSSIPKNKHVEWHVHSYDGAQWSAWSYTGSHGCHFMYDTSVPVGPTISSAQYGASDPENPDDPWWDGVGRYGTFSVDTTSTDVTKYWFGVNAAPSSANVLTTSGGGVKTISFMPTKPGVNFITAQAFDAAGNGSEPTTYTFRVRSGQPERLAWQMDENAGASAAAGAGGDWPATLHGATPGGPGVSGTGLSFNGTDDYAATDSPVLNTGKSFSVSLWAKLPGADPGHPSVALSQPGQNHSGFQIYYSSALGGWVFLRHTDDATSGGSASRAVQPACATGDTACTTARLGEWTNVVGVFDNPNHQIKLYVAGKLVGSAAFTTPWDARGGTILGAAKNYGTLADFFPGSLDEVQLFDYQLTDAQVTKLAAKQPVDTGRPAKLVWPLDETDPAATAVTGRGQATDAVLKGGATAGTTGVNGHALTFDGVDDYATTGRPVLDTFQSFAVSAWVRLPKDKEARSMIAVSQLGSVRRSFELYHSSALGGWVFTRPEADTADAALVRATQTVCAANTNCAAGRFGEWNQVVGVYDADAGKLLLYVNGVLQASTAYTARWSSEGPLTIGSGLTPAGAVSSPLKGDTDDVRLFDRAVSADEVRQLFKQRPLVGSRWKFESATGSPQVTPDASATGAGMTLYNGAATGSGWVDGGLTLDGVDDYAATATGVPTVDTSASFTVSGFVQAAAQPTGNVTLLSAPGTAKSAFAVRYVPGSGGADPGRWRIETADADSSTATATQVENGQFYSVQDWTHLAVVYDGFARDLRLYVNGELQDVACADADENGDPDVPGCTDIDSSGDDVVTFKAAQNLQLGRVKTGATTWGEYFPGTVSDLWTFQGALSDAQISRLAVGMPGVATAVPGDD</sequence>
<evidence type="ECO:0000256" key="1">
    <source>
        <dbReference type="ARBA" id="ARBA00022729"/>
    </source>
</evidence>
<dbReference type="InterPro" id="IPR042837">
    <property type="entry name" value="PTX3"/>
</dbReference>
<evidence type="ECO:0000313" key="5">
    <source>
        <dbReference type="EMBL" id="MEU3780850.1"/>
    </source>
</evidence>
<keyword evidence="2" id="KW-1015">Disulfide bond</keyword>
<comment type="caution">
    <text evidence="5">The sequence shown here is derived from an EMBL/GenBank/DDBJ whole genome shotgun (WGS) entry which is preliminary data.</text>
</comment>
<dbReference type="PANTHER" id="PTHR46943:SF1">
    <property type="entry name" value="PENTRAXIN-RELATED PROTEIN PTX3"/>
    <property type="match status" value="1"/>
</dbReference>
<keyword evidence="6" id="KW-1185">Reference proteome</keyword>